<accession>A0A7U2FFN3</accession>
<dbReference type="AlphaFoldDB" id="A0A7U2FFN3"/>
<evidence type="ECO:0000313" key="2">
    <source>
        <dbReference type="EMBL" id="QRD03399.1"/>
    </source>
</evidence>
<gene>
    <name evidence="2" type="ORF">JI435_419460</name>
</gene>
<keyword evidence="1" id="KW-0472">Membrane</keyword>
<dbReference type="EMBL" id="CP069037">
    <property type="protein sequence ID" value="QRD03399.1"/>
    <property type="molecule type" value="Genomic_DNA"/>
</dbReference>
<protein>
    <submittedName>
        <fullName evidence="2">Uncharacterized protein</fullName>
    </submittedName>
</protein>
<proteinExistence type="predicted"/>
<keyword evidence="1" id="KW-1133">Transmembrane helix</keyword>
<evidence type="ECO:0000313" key="3">
    <source>
        <dbReference type="Proteomes" id="UP000663193"/>
    </source>
</evidence>
<dbReference type="Proteomes" id="UP000663193">
    <property type="component" value="Chromosome 15"/>
</dbReference>
<feature type="transmembrane region" description="Helical" evidence="1">
    <location>
        <begin position="41"/>
        <end position="61"/>
    </location>
</feature>
<keyword evidence="1" id="KW-0812">Transmembrane</keyword>
<keyword evidence="3" id="KW-1185">Reference proteome</keyword>
<sequence>MQPDWIGGDNTAQSMYFVQAFEDCLACSLCRVQMVREGTRLFFRCAMTCLSPFWLMGVPIIHSSDLNRLPHTKRHGELEGRLERSLAL</sequence>
<organism evidence="2 3">
    <name type="scientific">Phaeosphaeria nodorum (strain SN15 / ATCC MYA-4574 / FGSC 10173)</name>
    <name type="common">Glume blotch fungus</name>
    <name type="synonym">Parastagonospora nodorum</name>
    <dbReference type="NCBI Taxonomy" id="321614"/>
    <lineage>
        <taxon>Eukaryota</taxon>
        <taxon>Fungi</taxon>
        <taxon>Dikarya</taxon>
        <taxon>Ascomycota</taxon>
        <taxon>Pezizomycotina</taxon>
        <taxon>Dothideomycetes</taxon>
        <taxon>Pleosporomycetidae</taxon>
        <taxon>Pleosporales</taxon>
        <taxon>Pleosporineae</taxon>
        <taxon>Phaeosphaeriaceae</taxon>
        <taxon>Parastagonospora</taxon>
    </lineage>
</organism>
<dbReference type="VEuPathDB" id="FungiDB:JI435_419460"/>
<evidence type="ECO:0000256" key="1">
    <source>
        <dbReference type="SAM" id="Phobius"/>
    </source>
</evidence>
<reference evidence="3" key="1">
    <citation type="journal article" date="2021" name="BMC Genomics">
        <title>Chromosome-level genome assembly and manually-curated proteome of model necrotroph Parastagonospora nodorum Sn15 reveals a genome-wide trove of candidate effector homologs, and redundancy of virulence-related functions within an accessory chromosome.</title>
        <authorList>
            <person name="Bertazzoni S."/>
            <person name="Jones D.A.B."/>
            <person name="Phan H.T."/>
            <person name="Tan K.-C."/>
            <person name="Hane J.K."/>
        </authorList>
    </citation>
    <scope>NUCLEOTIDE SEQUENCE [LARGE SCALE GENOMIC DNA]</scope>
    <source>
        <strain evidence="3">SN15 / ATCC MYA-4574 / FGSC 10173)</strain>
    </source>
</reference>
<name>A0A7U2FFN3_PHANO</name>